<evidence type="ECO:0000256" key="1">
    <source>
        <dbReference type="SAM" id="MobiDB-lite"/>
    </source>
</evidence>
<dbReference type="AlphaFoldDB" id="A0AAN8WCA5"/>
<keyword evidence="3" id="KW-1185">Reference proteome</keyword>
<sequence length="194" mass="21439">MVHSISLCIRINSCSVAKHYLSRHFSLQFSSLASKMGNDEGVSELCLLNNRIILIILDDIDDAGPATRLTTFGGSSKKMFVGSIANDLETPSVPYSIPKHDYNQMPLGGIAIDLVNPSVPFRMPKHYYLSGNPDKSSNSKELTRVTHFSKRGICSLRPPQSPKLSSPTNDEDLVLPSSCRRDNRRQNLAVTVHL</sequence>
<accession>A0AAN8WCA5</accession>
<name>A0AAN8WCA5_9MAGN</name>
<feature type="region of interest" description="Disordered" evidence="1">
    <location>
        <begin position="155"/>
        <end position="175"/>
    </location>
</feature>
<comment type="caution">
    <text evidence="2">The sequence shown here is derived from an EMBL/GenBank/DDBJ whole genome shotgun (WGS) entry which is preliminary data.</text>
</comment>
<evidence type="ECO:0000313" key="3">
    <source>
        <dbReference type="Proteomes" id="UP001370490"/>
    </source>
</evidence>
<dbReference type="Proteomes" id="UP001370490">
    <property type="component" value="Unassembled WGS sequence"/>
</dbReference>
<gene>
    <name evidence="2" type="ORF">RJ641_028619</name>
</gene>
<protein>
    <submittedName>
        <fullName evidence="2">Uncharacterized protein</fullName>
    </submittedName>
</protein>
<organism evidence="2 3">
    <name type="scientific">Dillenia turbinata</name>
    <dbReference type="NCBI Taxonomy" id="194707"/>
    <lineage>
        <taxon>Eukaryota</taxon>
        <taxon>Viridiplantae</taxon>
        <taxon>Streptophyta</taxon>
        <taxon>Embryophyta</taxon>
        <taxon>Tracheophyta</taxon>
        <taxon>Spermatophyta</taxon>
        <taxon>Magnoliopsida</taxon>
        <taxon>eudicotyledons</taxon>
        <taxon>Gunneridae</taxon>
        <taxon>Pentapetalae</taxon>
        <taxon>Dilleniales</taxon>
        <taxon>Dilleniaceae</taxon>
        <taxon>Dillenia</taxon>
    </lineage>
</organism>
<reference evidence="2 3" key="1">
    <citation type="submission" date="2023-12" db="EMBL/GenBank/DDBJ databases">
        <title>A high-quality genome assembly for Dillenia turbinata (Dilleniales).</title>
        <authorList>
            <person name="Chanderbali A."/>
        </authorList>
    </citation>
    <scope>NUCLEOTIDE SEQUENCE [LARGE SCALE GENOMIC DNA]</scope>
    <source>
        <strain evidence="2">LSX21</strain>
        <tissue evidence="2">Leaf</tissue>
    </source>
</reference>
<evidence type="ECO:0000313" key="2">
    <source>
        <dbReference type="EMBL" id="KAK6943242.1"/>
    </source>
</evidence>
<proteinExistence type="predicted"/>
<dbReference type="EMBL" id="JBAMMX010000004">
    <property type="protein sequence ID" value="KAK6943242.1"/>
    <property type="molecule type" value="Genomic_DNA"/>
</dbReference>